<accession>A0A7E4VPY8</accession>
<keyword evidence="1" id="KW-0812">Transmembrane</keyword>
<dbReference type="Proteomes" id="UP000492821">
    <property type="component" value="Unassembled WGS sequence"/>
</dbReference>
<evidence type="ECO:0000313" key="4">
    <source>
        <dbReference type="WBParaSite" id="Pan_g23565.t1"/>
    </source>
</evidence>
<evidence type="ECO:0000256" key="2">
    <source>
        <dbReference type="SAM" id="SignalP"/>
    </source>
</evidence>
<evidence type="ECO:0000313" key="3">
    <source>
        <dbReference type="Proteomes" id="UP000492821"/>
    </source>
</evidence>
<sequence length="203" mass="24383">MKLFLTAFIVVLMLSTVMAEEEEDDDEDDEEDEENFPPSWIYCYTRRRGHEALNYTFREERINGTYRVRIRKCKFCEYKLKFWADGSKHNPFRNIFVTALWEYFTCHREGEIEREHVCKAPEFYENLRDPYNIAWDRIICDTDLCNKPCYKDPVLPPLPPTTTELASTTPKRRRRKKSKGFSVYSFGVVMLLRYITAFMMLFK</sequence>
<feature type="chain" id="PRO_5028927211" evidence="2">
    <location>
        <begin position="20"/>
        <end position="203"/>
    </location>
</feature>
<reference evidence="3" key="1">
    <citation type="journal article" date="2013" name="Genetics">
        <title>The draft genome and transcriptome of Panagrellus redivivus are shaped by the harsh demands of a free-living lifestyle.</title>
        <authorList>
            <person name="Srinivasan J."/>
            <person name="Dillman A.R."/>
            <person name="Macchietto M.G."/>
            <person name="Heikkinen L."/>
            <person name="Lakso M."/>
            <person name="Fracchia K.M."/>
            <person name="Antoshechkin I."/>
            <person name="Mortazavi A."/>
            <person name="Wong G."/>
            <person name="Sternberg P.W."/>
        </authorList>
    </citation>
    <scope>NUCLEOTIDE SEQUENCE [LARGE SCALE GENOMIC DNA]</scope>
    <source>
        <strain evidence="3">MT8872</strain>
    </source>
</reference>
<dbReference type="WBParaSite" id="Pan_g23565.t1">
    <property type="protein sequence ID" value="Pan_g23565.t1"/>
    <property type="gene ID" value="Pan_g23565"/>
</dbReference>
<keyword evidence="2" id="KW-0732">Signal</keyword>
<organism evidence="3 4">
    <name type="scientific">Panagrellus redivivus</name>
    <name type="common">Microworm</name>
    <dbReference type="NCBI Taxonomy" id="6233"/>
    <lineage>
        <taxon>Eukaryota</taxon>
        <taxon>Metazoa</taxon>
        <taxon>Ecdysozoa</taxon>
        <taxon>Nematoda</taxon>
        <taxon>Chromadorea</taxon>
        <taxon>Rhabditida</taxon>
        <taxon>Tylenchina</taxon>
        <taxon>Panagrolaimomorpha</taxon>
        <taxon>Panagrolaimoidea</taxon>
        <taxon>Panagrolaimidae</taxon>
        <taxon>Panagrellus</taxon>
    </lineage>
</organism>
<proteinExistence type="predicted"/>
<evidence type="ECO:0000256" key="1">
    <source>
        <dbReference type="SAM" id="Phobius"/>
    </source>
</evidence>
<protein>
    <submittedName>
        <fullName evidence="4">Uncharacterized protein</fullName>
    </submittedName>
</protein>
<keyword evidence="1" id="KW-1133">Transmembrane helix</keyword>
<feature type="signal peptide" evidence="2">
    <location>
        <begin position="1"/>
        <end position="19"/>
    </location>
</feature>
<name>A0A7E4VPY8_PANRE</name>
<keyword evidence="1" id="KW-0472">Membrane</keyword>
<keyword evidence="3" id="KW-1185">Reference proteome</keyword>
<reference evidence="4" key="2">
    <citation type="submission" date="2020-10" db="UniProtKB">
        <authorList>
            <consortium name="WormBaseParasite"/>
        </authorList>
    </citation>
    <scope>IDENTIFICATION</scope>
</reference>
<feature type="transmembrane region" description="Helical" evidence="1">
    <location>
        <begin position="181"/>
        <end position="202"/>
    </location>
</feature>
<dbReference type="AlphaFoldDB" id="A0A7E4VPY8"/>